<name>A0A2T2ZUI4_9PEZI</name>
<keyword evidence="1" id="KW-1133">Transmembrane helix</keyword>
<accession>A0A2T2ZUI4</accession>
<evidence type="ECO:0000313" key="3">
    <source>
        <dbReference type="Proteomes" id="UP000241462"/>
    </source>
</evidence>
<organism evidence="2 3">
    <name type="scientific">Coniella lustricola</name>
    <dbReference type="NCBI Taxonomy" id="2025994"/>
    <lineage>
        <taxon>Eukaryota</taxon>
        <taxon>Fungi</taxon>
        <taxon>Dikarya</taxon>
        <taxon>Ascomycota</taxon>
        <taxon>Pezizomycotina</taxon>
        <taxon>Sordariomycetes</taxon>
        <taxon>Sordariomycetidae</taxon>
        <taxon>Diaporthales</taxon>
        <taxon>Schizoparmaceae</taxon>
        <taxon>Coniella</taxon>
    </lineage>
</organism>
<keyword evidence="3" id="KW-1185">Reference proteome</keyword>
<feature type="transmembrane region" description="Helical" evidence="1">
    <location>
        <begin position="12"/>
        <end position="34"/>
    </location>
</feature>
<dbReference type="AlphaFoldDB" id="A0A2T2ZUI4"/>
<protein>
    <submittedName>
        <fullName evidence="2">Uncharacterized protein</fullName>
    </submittedName>
</protein>
<keyword evidence="1" id="KW-0812">Transmembrane</keyword>
<dbReference type="EMBL" id="KZ678675">
    <property type="protein sequence ID" value="PSR77068.1"/>
    <property type="molecule type" value="Genomic_DNA"/>
</dbReference>
<keyword evidence="1" id="KW-0472">Membrane</keyword>
<sequence length="195" mass="21414">MLKTLDPPRQVSGCVVCVCVCLFSRVASVLWVFLSLFPSPLCQGPSTRIGQFMMRSKGSAVKPEGEQRRMPKNIGTGGEISGQCASTPSRGVLPDCPGSLHVCVSPVLYLQCHHGPLSLVSLNVRDESFFPFSFFRAWRRAKLGVYYMALSAPATRGMIPSARPTRRQLTRLTIACRSSQHNSLFSARSTVYIAM</sequence>
<reference evidence="2 3" key="1">
    <citation type="journal article" date="2018" name="Mycol. Prog.">
        <title>Coniella lustricola, a new species from submerged detritus.</title>
        <authorList>
            <person name="Raudabaugh D.B."/>
            <person name="Iturriaga T."/>
            <person name="Carver A."/>
            <person name="Mondo S."/>
            <person name="Pangilinan J."/>
            <person name="Lipzen A."/>
            <person name="He G."/>
            <person name="Amirebrahimi M."/>
            <person name="Grigoriev I.V."/>
            <person name="Miller A.N."/>
        </authorList>
    </citation>
    <scope>NUCLEOTIDE SEQUENCE [LARGE SCALE GENOMIC DNA]</scope>
    <source>
        <strain evidence="2 3">B22-T-1</strain>
    </source>
</reference>
<evidence type="ECO:0000256" key="1">
    <source>
        <dbReference type="SAM" id="Phobius"/>
    </source>
</evidence>
<proteinExistence type="predicted"/>
<dbReference type="InParanoid" id="A0A2T2ZUI4"/>
<dbReference type="Proteomes" id="UP000241462">
    <property type="component" value="Unassembled WGS sequence"/>
</dbReference>
<evidence type="ECO:0000313" key="2">
    <source>
        <dbReference type="EMBL" id="PSR77068.1"/>
    </source>
</evidence>
<gene>
    <name evidence="2" type="ORF">BD289DRAFT_160607</name>
</gene>